<dbReference type="InterPro" id="IPR015867">
    <property type="entry name" value="N-reg_PII/ATP_PRibTrfase_C"/>
</dbReference>
<dbReference type="eggNOG" id="COG0327">
    <property type="taxonomic scope" value="Bacteria"/>
</dbReference>
<reference evidence="6 7" key="1">
    <citation type="submission" date="2012-02" db="EMBL/GenBank/DDBJ databases">
        <title>Complete genome sequence of Phycisphaera mikurensis NBRC 102666.</title>
        <authorList>
            <person name="Ankai A."/>
            <person name="Hosoyama A."/>
            <person name="Terui Y."/>
            <person name="Sekine M."/>
            <person name="Fukai R."/>
            <person name="Kato Y."/>
            <person name="Nakamura S."/>
            <person name="Yamada-Narita S."/>
            <person name="Kawakoshi A."/>
            <person name="Fukunaga Y."/>
            <person name="Yamazaki S."/>
            <person name="Fujita N."/>
        </authorList>
    </citation>
    <scope>NUCLEOTIDE SEQUENCE [LARGE SCALE GENOMIC DNA]</scope>
    <source>
        <strain evidence="7">NBRC 102666 / KCTC 22515 / FYK2301M01</strain>
    </source>
</reference>
<dbReference type="InterPro" id="IPR017221">
    <property type="entry name" value="DUF34/NIF3_bac"/>
</dbReference>
<evidence type="ECO:0000256" key="4">
    <source>
        <dbReference type="PIRNR" id="PIRNR037489"/>
    </source>
</evidence>
<dbReference type="RefSeq" id="WP_014436725.1">
    <property type="nucleotide sequence ID" value="NC_017080.1"/>
</dbReference>
<dbReference type="eggNOG" id="COG3323">
    <property type="taxonomic scope" value="Bacteria"/>
</dbReference>
<dbReference type="OrthoDB" id="9792792at2"/>
<dbReference type="SUPFAM" id="SSF102705">
    <property type="entry name" value="NIF3 (NGG1p interacting factor 3)-like"/>
    <property type="match status" value="1"/>
</dbReference>
<dbReference type="Gene3D" id="3.40.1390.30">
    <property type="entry name" value="NIF3 (NGG1p interacting factor 3)-like"/>
    <property type="match status" value="2"/>
</dbReference>
<keyword evidence="4 5" id="KW-0479">Metal-binding</keyword>
<dbReference type="FunFam" id="3.40.1390.30:FF:000001">
    <property type="entry name" value="GTP cyclohydrolase 1 type 2"/>
    <property type="match status" value="1"/>
</dbReference>
<proteinExistence type="inferred from homology"/>
<evidence type="ECO:0000256" key="1">
    <source>
        <dbReference type="ARBA" id="ARBA00006964"/>
    </source>
</evidence>
<dbReference type="Proteomes" id="UP000007881">
    <property type="component" value="Chromosome"/>
</dbReference>
<keyword evidence="7" id="KW-1185">Reference proteome</keyword>
<sequence length="378" mass="38988">MRLDDLITALAGIAPEANAGSWDRVGLQVGDPAADVAAGMLCIDLTPAVAAEAAAAGCGLVVAYHPPVFEPLRSLRADAGWAQRRVWDCVHAHLAVYSPHTALDAVRGGVCDWLAERCGAGVSVPLEPAAAAGGAAAGGYKLVVFVPAEAEAALRSALWAAGAGAQGRYDRCWFSSAGEGGFRPLEGAEPAIGAVGEQATVAERRVEVLVPGTRLSAVLAALRAAHPYEEPAFDLLRREPEPADPATQPGAGRLLTLAEPATLAELAGRVGRALGVPLKVGGDPGLRVGTVAACPGSGGKLFEGVDADLYLTGEMQHHQALDLVQRGRGVVLGGHTNTERPYLPVYREKIRATAAGALRWEISEADAAPLRWDAAGAR</sequence>
<dbReference type="PANTHER" id="PTHR13799:SF13">
    <property type="entry name" value="NIF3-LIKE PROTEIN 1"/>
    <property type="match status" value="1"/>
</dbReference>
<comment type="subunit">
    <text evidence="2">Homohexamer.</text>
</comment>
<dbReference type="EMBL" id="AP012338">
    <property type="protein sequence ID" value="BAM03506.1"/>
    <property type="molecule type" value="Genomic_DNA"/>
</dbReference>
<feature type="binding site" evidence="5">
    <location>
        <position position="335"/>
    </location>
    <ligand>
        <name>a divalent metal cation</name>
        <dbReference type="ChEBI" id="CHEBI:60240"/>
        <label>1</label>
    </ligand>
</feature>
<dbReference type="AlphaFoldDB" id="I0IE18"/>
<evidence type="ECO:0000256" key="2">
    <source>
        <dbReference type="ARBA" id="ARBA00011643"/>
    </source>
</evidence>
<dbReference type="HOGENOM" id="CLU_037423_1_0_0"/>
<protein>
    <recommendedName>
        <fullName evidence="3 4">GTP cyclohydrolase 1 type 2 homolog</fullName>
    </recommendedName>
</protein>
<evidence type="ECO:0000256" key="5">
    <source>
        <dbReference type="PIRSR" id="PIRSR602678-1"/>
    </source>
</evidence>
<evidence type="ECO:0000313" key="6">
    <source>
        <dbReference type="EMBL" id="BAM03506.1"/>
    </source>
</evidence>
<organism evidence="6 7">
    <name type="scientific">Phycisphaera mikurensis (strain NBRC 102666 / KCTC 22515 / FYK2301M01)</name>
    <dbReference type="NCBI Taxonomy" id="1142394"/>
    <lineage>
        <taxon>Bacteria</taxon>
        <taxon>Pseudomonadati</taxon>
        <taxon>Planctomycetota</taxon>
        <taxon>Phycisphaerae</taxon>
        <taxon>Phycisphaerales</taxon>
        <taxon>Phycisphaeraceae</taxon>
        <taxon>Phycisphaera</taxon>
    </lineage>
</organism>
<dbReference type="Pfam" id="PF01784">
    <property type="entry name" value="DUF34_NIF3"/>
    <property type="match status" value="1"/>
</dbReference>
<dbReference type="KEGG" id="phm:PSMK_13470"/>
<feature type="binding site" evidence="5">
    <location>
        <position position="104"/>
    </location>
    <ligand>
        <name>a divalent metal cation</name>
        <dbReference type="ChEBI" id="CHEBI:60240"/>
        <label>1</label>
    </ligand>
</feature>
<accession>I0IE18</accession>
<comment type="similarity">
    <text evidence="1 4">Belongs to the GTP cyclohydrolase I type 2/NIF3 family.</text>
</comment>
<dbReference type="PIRSF" id="PIRSF037489">
    <property type="entry name" value="UCP037489_NIF3_YqfO"/>
    <property type="match status" value="1"/>
</dbReference>
<feature type="binding site" evidence="5">
    <location>
        <position position="65"/>
    </location>
    <ligand>
        <name>a divalent metal cation</name>
        <dbReference type="ChEBI" id="CHEBI:60240"/>
        <label>1</label>
    </ligand>
</feature>
<dbReference type="GO" id="GO:0046872">
    <property type="term" value="F:metal ion binding"/>
    <property type="evidence" value="ECO:0007669"/>
    <property type="project" value="UniProtKB-UniRule"/>
</dbReference>
<gene>
    <name evidence="6" type="ordered locus">PSMK_13470</name>
</gene>
<dbReference type="PANTHER" id="PTHR13799">
    <property type="entry name" value="NGG1 INTERACTING FACTOR 3"/>
    <property type="match status" value="1"/>
</dbReference>
<feature type="binding site" evidence="5">
    <location>
        <position position="339"/>
    </location>
    <ligand>
        <name>a divalent metal cation</name>
        <dbReference type="ChEBI" id="CHEBI:60240"/>
        <label>1</label>
    </ligand>
</feature>
<dbReference type="InterPro" id="IPR002678">
    <property type="entry name" value="DUF34/NIF3"/>
</dbReference>
<dbReference type="InterPro" id="IPR036069">
    <property type="entry name" value="DUF34/NIF3_sf"/>
</dbReference>
<name>I0IE18_PHYMF</name>
<evidence type="ECO:0000256" key="3">
    <source>
        <dbReference type="ARBA" id="ARBA00022112"/>
    </source>
</evidence>
<dbReference type="NCBIfam" id="TIGR00486">
    <property type="entry name" value="YbgI_SA1388"/>
    <property type="match status" value="1"/>
</dbReference>
<evidence type="ECO:0000313" key="7">
    <source>
        <dbReference type="Proteomes" id="UP000007881"/>
    </source>
</evidence>
<dbReference type="GO" id="GO:0005737">
    <property type="term" value="C:cytoplasm"/>
    <property type="evidence" value="ECO:0007669"/>
    <property type="project" value="TreeGrafter"/>
</dbReference>
<dbReference type="STRING" id="1142394.PSMK_13470"/>
<dbReference type="Gene3D" id="3.30.70.120">
    <property type="match status" value="1"/>
</dbReference>